<accession>A0A1G1WN76</accession>
<evidence type="ECO:0000313" key="7">
    <source>
        <dbReference type="EMBL" id="OGY29061.1"/>
    </source>
</evidence>
<feature type="transmembrane region" description="Helical" evidence="5">
    <location>
        <begin position="158"/>
        <end position="176"/>
    </location>
</feature>
<reference evidence="7 8" key="1">
    <citation type="journal article" date="2016" name="Nat. Commun.">
        <title>Thousands of microbial genomes shed light on interconnected biogeochemical processes in an aquifer system.</title>
        <authorList>
            <person name="Anantharaman K."/>
            <person name="Brown C.T."/>
            <person name="Hug L.A."/>
            <person name="Sharon I."/>
            <person name="Castelle C.J."/>
            <person name="Probst A.J."/>
            <person name="Thomas B.C."/>
            <person name="Singh A."/>
            <person name="Wilkins M.J."/>
            <person name="Karaoz U."/>
            <person name="Brodie E.L."/>
            <person name="Williams K.H."/>
            <person name="Hubbard S.S."/>
            <person name="Banfield J.F."/>
        </authorList>
    </citation>
    <scope>NUCLEOTIDE SEQUENCE [LARGE SCALE GENOMIC DNA]</scope>
</reference>
<evidence type="ECO:0000256" key="4">
    <source>
        <dbReference type="ARBA" id="ARBA00023136"/>
    </source>
</evidence>
<feature type="transmembrane region" description="Helical" evidence="5">
    <location>
        <begin position="188"/>
        <end position="206"/>
    </location>
</feature>
<dbReference type="GO" id="GO:0016020">
    <property type="term" value="C:membrane"/>
    <property type="evidence" value="ECO:0007669"/>
    <property type="project" value="UniProtKB-SubCell"/>
</dbReference>
<dbReference type="Proteomes" id="UP000178068">
    <property type="component" value="Unassembled WGS sequence"/>
</dbReference>
<evidence type="ECO:0000256" key="1">
    <source>
        <dbReference type="ARBA" id="ARBA00004141"/>
    </source>
</evidence>
<proteinExistence type="predicted"/>
<dbReference type="Pfam" id="PF01794">
    <property type="entry name" value="Ferric_reduct"/>
    <property type="match status" value="1"/>
</dbReference>
<dbReference type="STRING" id="1802603.A3F35_01955"/>
<dbReference type="EMBL" id="MHCZ01000042">
    <property type="protein sequence ID" value="OGY29061.1"/>
    <property type="molecule type" value="Genomic_DNA"/>
</dbReference>
<gene>
    <name evidence="7" type="ORF">A3F35_01955</name>
</gene>
<dbReference type="AlphaFoldDB" id="A0A1G1WN76"/>
<protein>
    <recommendedName>
        <fullName evidence="6">Ferric oxidoreductase domain-containing protein</fullName>
    </recommendedName>
</protein>
<keyword evidence="3 5" id="KW-1133">Transmembrane helix</keyword>
<evidence type="ECO:0000256" key="3">
    <source>
        <dbReference type="ARBA" id="ARBA00022989"/>
    </source>
</evidence>
<evidence type="ECO:0000259" key="6">
    <source>
        <dbReference type="Pfam" id="PF01794"/>
    </source>
</evidence>
<name>A0A1G1WN76_9BACT</name>
<keyword evidence="4 5" id="KW-0472">Membrane</keyword>
<dbReference type="InterPro" id="IPR013130">
    <property type="entry name" value="Fe3_Rdtase_TM_dom"/>
</dbReference>
<comment type="caution">
    <text evidence="7">The sequence shown here is derived from an EMBL/GenBank/DDBJ whole genome shotgun (WGS) entry which is preliminary data.</text>
</comment>
<evidence type="ECO:0000313" key="8">
    <source>
        <dbReference type="Proteomes" id="UP000178068"/>
    </source>
</evidence>
<feature type="transmembrane region" description="Helical" evidence="5">
    <location>
        <begin position="123"/>
        <end position="146"/>
    </location>
</feature>
<evidence type="ECO:0000256" key="5">
    <source>
        <dbReference type="SAM" id="Phobius"/>
    </source>
</evidence>
<evidence type="ECO:0000256" key="2">
    <source>
        <dbReference type="ARBA" id="ARBA00022692"/>
    </source>
</evidence>
<feature type="transmembrane region" description="Helical" evidence="5">
    <location>
        <begin position="49"/>
        <end position="69"/>
    </location>
</feature>
<feature type="transmembrane region" description="Helical" evidence="5">
    <location>
        <begin position="12"/>
        <end position="29"/>
    </location>
</feature>
<feature type="domain" description="Ferric oxidoreductase" evidence="6">
    <location>
        <begin position="55"/>
        <end position="170"/>
    </location>
</feature>
<organism evidence="7 8">
    <name type="scientific">Candidatus Woykebacteria bacterium RIFCSPHIGHO2_12_FULL_45_10</name>
    <dbReference type="NCBI Taxonomy" id="1802603"/>
    <lineage>
        <taxon>Bacteria</taxon>
        <taxon>Candidatus Woykeibacteriota</taxon>
    </lineage>
</organism>
<feature type="transmembrane region" description="Helical" evidence="5">
    <location>
        <begin position="90"/>
        <end position="111"/>
    </location>
</feature>
<comment type="subcellular location">
    <subcellularLocation>
        <location evidence="1">Membrane</location>
        <topology evidence="1">Multi-pass membrane protein</topology>
    </subcellularLocation>
</comment>
<sequence>MNYTLKNYLRTLLPVIFVIILLAPGYVFFSSRGGITFLEGANFQLVARRIFPLVGLYAFTFLWLQFMLGSSMTPLRNLYPGLIKYHRRQGIFVFLLALLHPSLIIIGYGLSKFLDSSFLPEELIPFAFLGKVAILLLILTVVTARLSTLKFFRTKWRAIHYLNYLVFILVWIHSWNIGSDVQSTNLRYLWIFFGVTALTSLIWRLTRAQIISKKWQTLPN</sequence>
<keyword evidence="2 5" id="KW-0812">Transmembrane</keyword>